<dbReference type="SUPFAM" id="SSF53822">
    <property type="entry name" value="Periplasmic binding protein-like I"/>
    <property type="match status" value="1"/>
</dbReference>
<organism evidence="5 6">
    <name type="scientific">Nocardioides exalbidus</name>
    <dbReference type="NCBI Taxonomy" id="402596"/>
    <lineage>
        <taxon>Bacteria</taxon>
        <taxon>Bacillati</taxon>
        <taxon>Actinomycetota</taxon>
        <taxon>Actinomycetes</taxon>
        <taxon>Propionibacteriales</taxon>
        <taxon>Nocardioidaceae</taxon>
        <taxon>Nocardioides</taxon>
    </lineage>
</organism>
<evidence type="ECO:0000313" key="5">
    <source>
        <dbReference type="EMBL" id="SEB61879.1"/>
    </source>
</evidence>
<dbReference type="InterPro" id="IPR046335">
    <property type="entry name" value="LacI/GalR-like_sensor"/>
</dbReference>
<keyword evidence="1" id="KW-0805">Transcription regulation</keyword>
<gene>
    <name evidence="5" type="ORF">SAMN04489844_0691</name>
</gene>
<keyword evidence="3" id="KW-0804">Transcription</keyword>
<dbReference type="Pfam" id="PF13377">
    <property type="entry name" value="Peripla_BP_3"/>
    <property type="match status" value="1"/>
</dbReference>
<dbReference type="PANTHER" id="PTHR30146">
    <property type="entry name" value="LACI-RELATED TRANSCRIPTIONAL REPRESSOR"/>
    <property type="match status" value="1"/>
</dbReference>
<proteinExistence type="predicted"/>
<evidence type="ECO:0000256" key="2">
    <source>
        <dbReference type="ARBA" id="ARBA00023125"/>
    </source>
</evidence>
<dbReference type="PANTHER" id="PTHR30146:SF153">
    <property type="entry name" value="LACTOSE OPERON REPRESSOR"/>
    <property type="match status" value="1"/>
</dbReference>
<feature type="domain" description="HTH lacI-type" evidence="4">
    <location>
        <begin position="10"/>
        <end position="64"/>
    </location>
</feature>
<dbReference type="InterPro" id="IPR000843">
    <property type="entry name" value="HTH_LacI"/>
</dbReference>
<dbReference type="EMBL" id="FNRT01000002">
    <property type="protein sequence ID" value="SEB61879.1"/>
    <property type="molecule type" value="Genomic_DNA"/>
</dbReference>
<evidence type="ECO:0000313" key="6">
    <source>
        <dbReference type="Proteomes" id="UP000198742"/>
    </source>
</evidence>
<accession>A0A1H4KTM3</accession>
<dbReference type="PROSITE" id="PS50932">
    <property type="entry name" value="HTH_LACI_2"/>
    <property type="match status" value="1"/>
</dbReference>
<dbReference type="Proteomes" id="UP000198742">
    <property type="component" value="Unassembled WGS sequence"/>
</dbReference>
<dbReference type="InterPro" id="IPR028082">
    <property type="entry name" value="Peripla_BP_I"/>
</dbReference>
<evidence type="ECO:0000256" key="3">
    <source>
        <dbReference type="ARBA" id="ARBA00023163"/>
    </source>
</evidence>
<dbReference type="OrthoDB" id="3226810at2"/>
<name>A0A1H4KTM3_9ACTN</name>
<dbReference type="RefSeq" id="WP_090967877.1">
    <property type="nucleotide sequence ID" value="NZ_FNRT01000002.1"/>
</dbReference>
<keyword evidence="2" id="KW-0238">DNA-binding</keyword>
<dbReference type="CDD" id="cd01392">
    <property type="entry name" value="HTH_LacI"/>
    <property type="match status" value="1"/>
</dbReference>
<dbReference type="GO" id="GO:0000976">
    <property type="term" value="F:transcription cis-regulatory region binding"/>
    <property type="evidence" value="ECO:0007669"/>
    <property type="project" value="TreeGrafter"/>
</dbReference>
<keyword evidence="6" id="KW-1185">Reference proteome</keyword>
<evidence type="ECO:0000256" key="1">
    <source>
        <dbReference type="ARBA" id="ARBA00023015"/>
    </source>
</evidence>
<dbReference type="Pfam" id="PF00356">
    <property type="entry name" value="LacI"/>
    <property type="match status" value="1"/>
</dbReference>
<dbReference type="SMART" id="SM00354">
    <property type="entry name" value="HTH_LACI"/>
    <property type="match status" value="1"/>
</dbReference>
<dbReference type="AlphaFoldDB" id="A0A1H4KTM3"/>
<dbReference type="SUPFAM" id="SSF47413">
    <property type="entry name" value="lambda repressor-like DNA-binding domains"/>
    <property type="match status" value="1"/>
</dbReference>
<dbReference type="Gene3D" id="3.40.50.2300">
    <property type="match status" value="2"/>
</dbReference>
<dbReference type="Gene3D" id="1.10.260.40">
    <property type="entry name" value="lambda repressor-like DNA-binding domains"/>
    <property type="match status" value="1"/>
</dbReference>
<sequence>MSSRERAATLRLQDVAAAAGVSIATASRSLSGSPGVSATVAQRVRDVAADLGYVANMHARSLAGGPTRSVGLVVHEIGDPYFSEIASGVLGVGAREGLTVQICHTGRDPERELAQLRTLIANRVGAIIIAGSGLVDPSLQAAAKVELQAFRRSGGRVAVIGRHHLGVDAVLPDNTEGARAIAQHLLDLGHRRIAVATGSLSLTTVADRIAGVGEAFAAAGLAFGDVPVVEADFTRAGGKVAVEEILDEHPGTTAVMALNDDMAIGVLSALRARGISVPGQVSVTGFDDVAVAGDLAPSLTTVRLPMGEMGEQALLLALKEPGARPRRRTVGAELVVRDSSAAPPA</sequence>
<dbReference type="CDD" id="cd06267">
    <property type="entry name" value="PBP1_LacI_sugar_binding-like"/>
    <property type="match status" value="1"/>
</dbReference>
<reference evidence="6" key="1">
    <citation type="submission" date="2016-10" db="EMBL/GenBank/DDBJ databases">
        <authorList>
            <person name="Varghese N."/>
            <person name="Submissions S."/>
        </authorList>
    </citation>
    <scope>NUCLEOTIDE SEQUENCE [LARGE SCALE GENOMIC DNA]</scope>
    <source>
        <strain evidence="6">DSM 22017</strain>
    </source>
</reference>
<dbReference type="GO" id="GO:0003700">
    <property type="term" value="F:DNA-binding transcription factor activity"/>
    <property type="evidence" value="ECO:0007669"/>
    <property type="project" value="TreeGrafter"/>
</dbReference>
<evidence type="ECO:0000259" key="4">
    <source>
        <dbReference type="PROSITE" id="PS50932"/>
    </source>
</evidence>
<dbReference type="InterPro" id="IPR010982">
    <property type="entry name" value="Lambda_DNA-bd_dom_sf"/>
</dbReference>
<dbReference type="STRING" id="402596.SAMN04489844_0691"/>
<protein>
    <submittedName>
        <fullName evidence="5">Transcriptional regulator, LacI family</fullName>
    </submittedName>
</protein>